<dbReference type="RefSeq" id="WP_154789191.1">
    <property type="nucleotide sequence ID" value="NZ_WMBB01000008.1"/>
</dbReference>
<accession>A0A6I3KYP6</accession>
<proteinExistence type="predicted"/>
<protein>
    <submittedName>
        <fullName evidence="1">Uncharacterized protein</fullName>
    </submittedName>
</protein>
<organism evidence="1 2">
    <name type="scientific">Nocardia aurantiaca</name>
    <dbReference type="NCBI Taxonomy" id="2675850"/>
    <lineage>
        <taxon>Bacteria</taxon>
        <taxon>Bacillati</taxon>
        <taxon>Actinomycetota</taxon>
        <taxon>Actinomycetes</taxon>
        <taxon>Mycobacteriales</taxon>
        <taxon>Nocardiaceae</taxon>
        <taxon>Nocardia</taxon>
    </lineage>
</organism>
<dbReference type="AlphaFoldDB" id="A0A6I3KYP6"/>
<reference evidence="1 2" key="1">
    <citation type="submission" date="2019-11" db="EMBL/GenBank/DDBJ databases">
        <title>Nocardia sp. nov. CT2-14 isolated from soil.</title>
        <authorList>
            <person name="Kanchanasin P."/>
            <person name="Tanasupawat S."/>
            <person name="Yuki M."/>
            <person name="Kudo T."/>
        </authorList>
    </citation>
    <scope>NUCLEOTIDE SEQUENCE [LARGE SCALE GENOMIC DNA]</scope>
    <source>
        <strain evidence="1 2">CT2-14</strain>
    </source>
</reference>
<evidence type="ECO:0000313" key="1">
    <source>
        <dbReference type="EMBL" id="MTE14757.1"/>
    </source>
</evidence>
<comment type="caution">
    <text evidence="1">The sequence shown here is derived from an EMBL/GenBank/DDBJ whole genome shotgun (WGS) entry which is preliminary data.</text>
</comment>
<dbReference type="EMBL" id="WMBB01000008">
    <property type="protein sequence ID" value="MTE14757.1"/>
    <property type="molecule type" value="Genomic_DNA"/>
</dbReference>
<dbReference type="Proteomes" id="UP000432464">
    <property type="component" value="Unassembled WGS sequence"/>
</dbReference>
<keyword evidence="2" id="KW-1185">Reference proteome</keyword>
<sequence>MADAHLDDFLLGELSDVDSPGVSTPMQRAAIQLQRVLPPGWRVEVLEATYPTVRKGQPVLRLMLPEG</sequence>
<name>A0A6I3KYP6_9NOCA</name>
<evidence type="ECO:0000313" key="2">
    <source>
        <dbReference type="Proteomes" id="UP000432464"/>
    </source>
</evidence>
<gene>
    <name evidence="1" type="ORF">GLP40_18540</name>
</gene>